<proteinExistence type="predicted"/>
<dbReference type="SMART" id="SM00471">
    <property type="entry name" value="HDc"/>
    <property type="match status" value="1"/>
</dbReference>
<evidence type="ECO:0000313" key="2">
    <source>
        <dbReference type="EMBL" id="ROS44002.1"/>
    </source>
</evidence>
<comment type="caution">
    <text evidence="2">The sequence shown here is derived from an EMBL/GenBank/DDBJ whole genome shotgun (WGS) entry which is preliminary data.</text>
</comment>
<protein>
    <submittedName>
        <fullName evidence="2">HD domain-containing protein</fullName>
    </submittedName>
</protein>
<dbReference type="CDD" id="cd00077">
    <property type="entry name" value="HDc"/>
    <property type="match status" value="1"/>
</dbReference>
<sequence>MGTCFRDNERMRLTDVSLPDSPVCLNAIDVAKTYHSPALLNHSFRAYVWAAAYGTAHDVAFDAELLFVAALLHDVGLVAEFDSHTVPFEVAGGHVAWVFAAGAGWPRPRRERLSEVIVRHMWHEVDQDEDPEGFLLARSTGVDITGRHLDDFPDAFQAEVMDRYPRLTLAEEFVRCFQDQAKRKPDSSAAAAIGNDLATRIGRNPLEQAR</sequence>
<dbReference type="Proteomes" id="UP000274843">
    <property type="component" value="Unassembled WGS sequence"/>
</dbReference>
<dbReference type="EMBL" id="RKHY01000001">
    <property type="protein sequence ID" value="ROS44002.1"/>
    <property type="molecule type" value="Genomic_DNA"/>
</dbReference>
<gene>
    <name evidence="2" type="ORF">EDD35_6425</name>
</gene>
<feature type="domain" description="HD/PDEase" evidence="1">
    <location>
        <begin position="35"/>
        <end position="111"/>
    </location>
</feature>
<reference evidence="2 3" key="1">
    <citation type="submission" date="2018-11" db="EMBL/GenBank/DDBJ databases">
        <title>Sequencing the genomes of 1000 actinobacteria strains.</title>
        <authorList>
            <person name="Klenk H.-P."/>
        </authorList>
    </citation>
    <scope>NUCLEOTIDE SEQUENCE [LARGE SCALE GENOMIC DNA]</scope>
    <source>
        <strain evidence="2 3">DSM 44348</strain>
    </source>
</reference>
<accession>A0A3N2H501</accession>
<dbReference type="InterPro" id="IPR003607">
    <property type="entry name" value="HD/PDEase_dom"/>
</dbReference>
<dbReference type="InterPro" id="IPR006674">
    <property type="entry name" value="HD_domain"/>
</dbReference>
<dbReference type="AlphaFoldDB" id="A0A3N2H501"/>
<evidence type="ECO:0000259" key="1">
    <source>
        <dbReference type="SMART" id="SM00471"/>
    </source>
</evidence>
<dbReference type="PANTHER" id="PTHR35569:SF1">
    <property type="entry name" value="CYANAMIDE HYDRATASE DDI2-RELATED"/>
    <property type="match status" value="1"/>
</dbReference>
<dbReference type="Pfam" id="PF01966">
    <property type="entry name" value="HD"/>
    <property type="match status" value="1"/>
</dbReference>
<dbReference type="Gene3D" id="1.10.3210.10">
    <property type="entry name" value="Hypothetical protein af1432"/>
    <property type="match status" value="1"/>
</dbReference>
<organism evidence="2 3">
    <name type="scientific">Amycolatopsis thermoflava</name>
    <dbReference type="NCBI Taxonomy" id="84480"/>
    <lineage>
        <taxon>Bacteria</taxon>
        <taxon>Bacillati</taxon>
        <taxon>Actinomycetota</taxon>
        <taxon>Actinomycetes</taxon>
        <taxon>Pseudonocardiales</taxon>
        <taxon>Pseudonocardiaceae</taxon>
        <taxon>Amycolatopsis</taxon>
        <taxon>Amycolatopsis methanolica group</taxon>
    </lineage>
</organism>
<dbReference type="SUPFAM" id="SSF109604">
    <property type="entry name" value="HD-domain/PDEase-like"/>
    <property type="match status" value="1"/>
</dbReference>
<keyword evidence="3" id="KW-1185">Reference proteome</keyword>
<dbReference type="PANTHER" id="PTHR35569">
    <property type="entry name" value="CYANAMIDE HYDRATASE DDI2-RELATED"/>
    <property type="match status" value="1"/>
</dbReference>
<name>A0A3N2H501_9PSEU</name>
<evidence type="ECO:0000313" key="3">
    <source>
        <dbReference type="Proteomes" id="UP000274843"/>
    </source>
</evidence>